<comment type="similarity">
    <text evidence="2 9">Belongs to the RecN family.</text>
</comment>
<feature type="domain" description="RecF/RecN/SMC N-terminal" evidence="10">
    <location>
        <begin position="2"/>
        <end position="483"/>
    </location>
</feature>
<dbReference type="HOGENOM" id="CLU_018297_3_1_0"/>
<evidence type="ECO:0000256" key="3">
    <source>
        <dbReference type="ARBA" id="ARBA00021315"/>
    </source>
</evidence>
<organism evidence="11 12">
    <name type="scientific">Sulfurihydrogenibium azorense (strain DSM 15241 / OCM 825 / Az-Fu1)</name>
    <dbReference type="NCBI Taxonomy" id="204536"/>
    <lineage>
        <taxon>Bacteria</taxon>
        <taxon>Pseudomonadati</taxon>
        <taxon>Aquificota</taxon>
        <taxon>Aquificia</taxon>
        <taxon>Aquificales</taxon>
        <taxon>Hydrogenothermaceae</taxon>
        <taxon>Sulfurihydrogenibium</taxon>
    </lineage>
</organism>
<dbReference type="Gene3D" id="3.40.50.300">
    <property type="entry name" value="P-loop containing nucleotide triphosphate hydrolases"/>
    <property type="match status" value="2"/>
</dbReference>
<dbReference type="GO" id="GO:0009432">
    <property type="term" value="P:SOS response"/>
    <property type="evidence" value="ECO:0007669"/>
    <property type="project" value="TreeGrafter"/>
</dbReference>
<dbReference type="PIRSF" id="PIRSF003128">
    <property type="entry name" value="RecN"/>
    <property type="match status" value="1"/>
</dbReference>
<evidence type="ECO:0000256" key="4">
    <source>
        <dbReference type="ARBA" id="ARBA00022741"/>
    </source>
</evidence>
<dbReference type="PANTHER" id="PTHR11059:SF0">
    <property type="entry name" value="DNA REPAIR PROTEIN RECN"/>
    <property type="match status" value="1"/>
</dbReference>
<evidence type="ECO:0000256" key="6">
    <source>
        <dbReference type="ARBA" id="ARBA00022840"/>
    </source>
</evidence>
<dbReference type="GO" id="GO:0043590">
    <property type="term" value="C:bacterial nucleoid"/>
    <property type="evidence" value="ECO:0007669"/>
    <property type="project" value="TreeGrafter"/>
</dbReference>
<evidence type="ECO:0000256" key="9">
    <source>
        <dbReference type="PIRNR" id="PIRNR003128"/>
    </source>
</evidence>
<sequence>MLSSVRIKKFLYIKDVEIDLHPKMNVFTGETGVGKSLVIDAITFVLGEKGNYEEEDYVELTFEVDNDYSEDGILVIARQIKNGKSLYYLNGRKVGKSLIQEVSRDLIEVHGQHYSQRLFDKDYHREVYDKYLKIEDKLQEFQQLYIQYQKLKKEYEDIILKQSDRLQKIDFLQFQINELQSANLKEGEKQKLEQEYNYYSNIQTIKESVEFTKALISQENGILQNLSTAVKSISKVSDFEERLSKVLDNLENAKTLIEETYYDLEDFDLDFNQEKLHQIEERLNLINHLERKYGYDEKGLINLLENLQNELETLLHLEDKTPILESQLKQLHSLVVEKANELSNIRKSKVKEFEEEVLNHLKDLAFKSADFKVLIQEKELDRYGIDKVQFLFSGNKGFEPKPLDEIASGGEISRLSLVLKLISKKSVNTMIFDEIDTGIGGITAVSMAKKLKQLSKDFQIILITHLPQIAVIGDKHFYIDKQEENGKTRAVIKQLTQDERIKEIARMLSGIVNEDSINLAKELLKQGEVWTR</sequence>
<dbReference type="Pfam" id="PF02463">
    <property type="entry name" value="SMC_N"/>
    <property type="match status" value="1"/>
</dbReference>
<dbReference type="InterPro" id="IPR004604">
    <property type="entry name" value="DNA_recomb/repair_RecN"/>
</dbReference>
<evidence type="ECO:0000313" key="12">
    <source>
        <dbReference type="Proteomes" id="UP000001369"/>
    </source>
</evidence>
<evidence type="ECO:0000256" key="8">
    <source>
        <dbReference type="ARBA" id="ARBA00033408"/>
    </source>
</evidence>
<dbReference type="OrthoDB" id="9806954at2"/>
<keyword evidence="5 9" id="KW-0227">DNA damage</keyword>
<dbReference type="InterPro" id="IPR003395">
    <property type="entry name" value="RecF/RecN/SMC_N"/>
</dbReference>
<keyword evidence="4" id="KW-0547">Nucleotide-binding</keyword>
<dbReference type="RefSeq" id="WP_012674543.1">
    <property type="nucleotide sequence ID" value="NC_012438.1"/>
</dbReference>
<accession>C1DWL8</accession>
<keyword evidence="12" id="KW-1185">Reference proteome</keyword>
<dbReference type="GO" id="GO:0006281">
    <property type="term" value="P:DNA repair"/>
    <property type="evidence" value="ECO:0007669"/>
    <property type="project" value="UniProtKB-KW"/>
</dbReference>
<evidence type="ECO:0000256" key="7">
    <source>
        <dbReference type="ARBA" id="ARBA00023204"/>
    </source>
</evidence>
<comment type="function">
    <text evidence="1 9">May be involved in recombinational repair of damaged DNA.</text>
</comment>
<name>C1DWL8_SULAA</name>
<proteinExistence type="inferred from homology"/>
<evidence type="ECO:0000256" key="5">
    <source>
        <dbReference type="ARBA" id="ARBA00022763"/>
    </source>
</evidence>
<protein>
    <recommendedName>
        <fullName evidence="3 9">DNA repair protein RecN</fullName>
    </recommendedName>
    <alternativeName>
        <fullName evidence="8 9">Recombination protein N</fullName>
    </alternativeName>
</protein>
<dbReference type="GO" id="GO:0005524">
    <property type="term" value="F:ATP binding"/>
    <property type="evidence" value="ECO:0007669"/>
    <property type="project" value="UniProtKB-KW"/>
</dbReference>
<dbReference type="eggNOG" id="COG0497">
    <property type="taxonomic scope" value="Bacteria"/>
</dbReference>
<keyword evidence="7 9" id="KW-0234">DNA repair</keyword>
<dbReference type="NCBIfam" id="TIGR00634">
    <property type="entry name" value="recN"/>
    <property type="match status" value="1"/>
</dbReference>
<dbReference type="InterPro" id="IPR027417">
    <property type="entry name" value="P-loop_NTPase"/>
</dbReference>
<dbReference type="SUPFAM" id="SSF52540">
    <property type="entry name" value="P-loop containing nucleoside triphosphate hydrolases"/>
    <property type="match status" value="1"/>
</dbReference>
<keyword evidence="6" id="KW-0067">ATP-binding</keyword>
<evidence type="ECO:0000259" key="10">
    <source>
        <dbReference type="Pfam" id="PF02463"/>
    </source>
</evidence>
<evidence type="ECO:0000256" key="1">
    <source>
        <dbReference type="ARBA" id="ARBA00003618"/>
    </source>
</evidence>
<dbReference type="CDD" id="cd03241">
    <property type="entry name" value="ABC_RecN"/>
    <property type="match status" value="1"/>
</dbReference>
<dbReference type="STRING" id="204536.SULAZ_1540"/>
<reference evidence="11 12" key="1">
    <citation type="journal article" date="2009" name="J. Bacteriol.">
        <title>Complete and draft genome sequences of six members of the Aquificales.</title>
        <authorList>
            <person name="Reysenbach A.L."/>
            <person name="Hamamura N."/>
            <person name="Podar M."/>
            <person name="Griffiths E."/>
            <person name="Ferreira S."/>
            <person name="Hochstein R."/>
            <person name="Heidelberg J."/>
            <person name="Johnson J."/>
            <person name="Mead D."/>
            <person name="Pohorille A."/>
            <person name="Sarmiento M."/>
            <person name="Schweighofer K."/>
            <person name="Seshadri R."/>
            <person name="Voytek M.A."/>
        </authorList>
    </citation>
    <scope>NUCLEOTIDE SEQUENCE [LARGE SCALE GENOMIC DNA]</scope>
    <source>
        <strain evidence="12">Az-Fu1 / DSM 15241 / OCM 825</strain>
    </source>
</reference>
<evidence type="ECO:0000313" key="11">
    <source>
        <dbReference type="EMBL" id="ACN99225.1"/>
    </source>
</evidence>
<dbReference type="EMBL" id="CP001229">
    <property type="protein sequence ID" value="ACN99225.1"/>
    <property type="molecule type" value="Genomic_DNA"/>
</dbReference>
<dbReference type="KEGG" id="saf:SULAZ_1540"/>
<evidence type="ECO:0000256" key="2">
    <source>
        <dbReference type="ARBA" id="ARBA00009441"/>
    </source>
</evidence>
<dbReference type="GO" id="GO:0006310">
    <property type="term" value="P:DNA recombination"/>
    <property type="evidence" value="ECO:0007669"/>
    <property type="project" value="InterPro"/>
</dbReference>
<dbReference type="Proteomes" id="UP000001369">
    <property type="component" value="Chromosome"/>
</dbReference>
<gene>
    <name evidence="11" type="primary">recN</name>
    <name evidence="11" type="ordered locus">SULAZ_1540</name>
</gene>
<dbReference type="PANTHER" id="PTHR11059">
    <property type="entry name" value="DNA REPAIR PROTEIN RECN"/>
    <property type="match status" value="1"/>
</dbReference>
<dbReference type="AlphaFoldDB" id="C1DWL8"/>